<evidence type="ECO:0000313" key="2">
    <source>
        <dbReference type="EMBL" id="KAF0972437.1"/>
    </source>
</evidence>
<gene>
    <name evidence="2" type="ORF">FDP41_009340</name>
</gene>
<dbReference type="VEuPathDB" id="AmoebaDB:NfTy_061650"/>
<feature type="domain" description="AAA-ATPase-like" evidence="1">
    <location>
        <begin position="53"/>
        <end position="276"/>
    </location>
</feature>
<evidence type="ECO:0000313" key="3">
    <source>
        <dbReference type="Proteomes" id="UP000444721"/>
    </source>
</evidence>
<evidence type="ECO:0000259" key="1">
    <source>
        <dbReference type="Pfam" id="PF09820"/>
    </source>
</evidence>
<dbReference type="PANTHER" id="PTHR34825">
    <property type="entry name" value="CONSERVED PROTEIN, WITH A WEAK D-GALACTARATE DEHYDRATASE/ALTRONATE HYDROLASE DOMAIN"/>
    <property type="match status" value="1"/>
</dbReference>
<dbReference type="AlphaFoldDB" id="A0A6A5B2J2"/>
<dbReference type="VEuPathDB" id="AmoebaDB:FDP41_009340"/>
<dbReference type="VEuPathDB" id="AmoebaDB:NF0111140"/>
<dbReference type="EMBL" id="VFQX01000068">
    <property type="protein sequence ID" value="KAF0972437.1"/>
    <property type="molecule type" value="Genomic_DNA"/>
</dbReference>
<sequence>MRKSNLFVACLYNNSTFKNRNPFVVYPFIATTIRSFSTTIHDLNQPNTVPYFPYGESNFESIRRNKQFYVDKTHLIPLLDKSSKQLFFVRPPRWGKSLLLSMLQSYYDINKKEQFNELFDGLWIGDPKNQTSLKNEYYILNLDFSVEVDGSPENIKQALHESINADIARFLTIYNLEDDIPKIISPDALISFENLVTTMIKHKSKLMVLIDEYDRFANKLMFESPEKYKHIVEGKRGEATSSLIRSFFERLKKTSRAGLTDFRSLIVGITPIAIADASGYNVASNISQSEEFGDLVGFTENDLRTALNNIGIVENHQNNAISIMKKFYNGYHFPGSTQSLFNPTLSMHFLQKLMSKSRFKSAVIGGKDIGLEDMIDPNTDISENVFATLATTPASASIVHQLTATNTVQLNAAIVSSFKLRDIIDPPTNEENSKQIWDHTLSFMYYHGMLTFPKGLDSSTLIIPNEIAKLQYLEQLKRIISLNESIIEKFINHPTEDNLKSLLWTILKQQETIYDNSMSEGGLQGSIEAALRAQKLKLFDLTAEKEYKVFKNGKEYSYRSDLVIKTANDVFIIEFKRVRPNALEEYSRLNFFPSTYKTVFKKLLQVDEISLLSMKVKWNTEPTTVENILNKAAIQVKEYAQHESNISKGKTIHAFVVVQVAWPLIIRKVN</sequence>
<dbReference type="Proteomes" id="UP000444721">
    <property type="component" value="Unassembled WGS sequence"/>
</dbReference>
<accession>A0A6A5B2J2</accession>
<dbReference type="OMA" id="WANELTI"/>
<dbReference type="Pfam" id="PF09820">
    <property type="entry name" value="AAA-ATPase_like"/>
    <property type="match status" value="1"/>
</dbReference>
<comment type="caution">
    <text evidence="2">The sequence shown here is derived from an EMBL/GenBank/DDBJ whole genome shotgun (WGS) entry which is preliminary data.</text>
</comment>
<name>A0A6A5B2J2_NAEFO</name>
<dbReference type="InterPro" id="IPR018631">
    <property type="entry name" value="AAA-ATPase-like_dom"/>
</dbReference>
<organism evidence="2 3">
    <name type="scientific">Naegleria fowleri</name>
    <name type="common">Brain eating amoeba</name>
    <dbReference type="NCBI Taxonomy" id="5763"/>
    <lineage>
        <taxon>Eukaryota</taxon>
        <taxon>Discoba</taxon>
        <taxon>Heterolobosea</taxon>
        <taxon>Tetramitia</taxon>
        <taxon>Eutetramitia</taxon>
        <taxon>Vahlkampfiidae</taxon>
        <taxon>Naegleria</taxon>
    </lineage>
</organism>
<dbReference type="OrthoDB" id="5380555at2759"/>
<dbReference type="GeneID" id="68116556"/>
<proteinExistence type="predicted"/>
<reference evidence="2 3" key="1">
    <citation type="journal article" date="2019" name="Sci. Rep.">
        <title>Nanopore sequencing improves the draft genome of the human pathogenic amoeba Naegleria fowleri.</title>
        <authorList>
            <person name="Liechti N."/>
            <person name="Schurch N."/>
            <person name="Bruggmann R."/>
            <person name="Wittwer M."/>
        </authorList>
    </citation>
    <scope>NUCLEOTIDE SEQUENCE [LARGE SCALE GENOMIC DNA]</scope>
    <source>
        <strain evidence="2 3">ATCC 30894</strain>
    </source>
</reference>
<keyword evidence="3" id="KW-1185">Reference proteome</keyword>
<dbReference type="PANTHER" id="PTHR34825:SF2">
    <property type="entry name" value="AAA-ATPASE-LIKE DOMAIN-CONTAINING PROTEIN"/>
    <property type="match status" value="1"/>
</dbReference>
<protein>
    <recommendedName>
        <fullName evidence="1">AAA-ATPase-like domain-containing protein</fullName>
    </recommendedName>
</protein>
<dbReference type="RefSeq" id="XP_044557151.1">
    <property type="nucleotide sequence ID" value="XM_044713288.1"/>
</dbReference>